<dbReference type="Gene3D" id="3.40.50.300">
    <property type="entry name" value="P-loop containing nucleotide triphosphate hydrolases"/>
    <property type="match status" value="1"/>
</dbReference>
<evidence type="ECO:0000313" key="4">
    <source>
        <dbReference type="Proteomes" id="UP000403352"/>
    </source>
</evidence>
<dbReference type="InterPro" id="IPR046461">
    <property type="entry name" value="TerL_ATPase"/>
</dbReference>
<organism evidence="3 4">
    <name type="scientific">Listeria monocytogenes</name>
    <dbReference type="NCBI Taxonomy" id="1639"/>
    <lineage>
        <taxon>Bacteria</taxon>
        <taxon>Bacillati</taxon>
        <taxon>Bacillota</taxon>
        <taxon>Bacilli</taxon>
        <taxon>Bacillales</taxon>
        <taxon>Listeriaceae</taxon>
        <taxon>Listeria</taxon>
    </lineage>
</organism>
<proteinExistence type="predicted"/>
<dbReference type="EMBL" id="AAALRN010000007">
    <property type="protein sequence ID" value="EAD1186117.1"/>
    <property type="molecule type" value="Genomic_DNA"/>
</dbReference>
<dbReference type="Pfam" id="PF20441">
    <property type="entry name" value="TerL_nuclease"/>
    <property type="match status" value="1"/>
</dbReference>
<dbReference type="InterPro" id="IPR046462">
    <property type="entry name" value="TerL_nuclease"/>
</dbReference>
<dbReference type="PANTHER" id="PTHR41287:SF1">
    <property type="entry name" value="PROTEIN YMFN"/>
    <property type="match status" value="1"/>
</dbReference>
<gene>
    <name evidence="3" type="ORF">QD52_13600</name>
</gene>
<evidence type="ECO:0000259" key="1">
    <source>
        <dbReference type="Pfam" id="PF03354"/>
    </source>
</evidence>
<accession>A0A823DH95</accession>
<dbReference type="AlphaFoldDB" id="A0A823DH95"/>
<name>A0A823DH95_LISMN</name>
<evidence type="ECO:0000259" key="2">
    <source>
        <dbReference type="Pfam" id="PF20441"/>
    </source>
</evidence>
<dbReference type="InterPro" id="IPR027417">
    <property type="entry name" value="P-loop_NTPase"/>
</dbReference>
<dbReference type="Proteomes" id="UP000403352">
    <property type="component" value="Unassembled WGS sequence"/>
</dbReference>
<dbReference type="InterPro" id="IPR005021">
    <property type="entry name" value="Terminase_largesu-like"/>
</dbReference>
<dbReference type="GO" id="GO:0004519">
    <property type="term" value="F:endonuclease activity"/>
    <property type="evidence" value="ECO:0007669"/>
    <property type="project" value="InterPro"/>
</dbReference>
<dbReference type="PANTHER" id="PTHR41287">
    <property type="match status" value="1"/>
</dbReference>
<feature type="domain" description="Terminase large subunit-like endonuclease" evidence="2">
    <location>
        <begin position="277"/>
        <end position="569"/>
    </location>
</feature>
<evidence type="ECO:0000313" key="3">
    <source>
        <dbReference type="EMBL" id="EAD1186117.1"/>
    </source>
</evidence>
<sequence>MSDKALLNKVPIPYRDEAYQYCQKVILKEILVNKKVYKTVIRHLNDLLRMGDDSFDYIYIPDRAEPTVRFMEILSDPKKDESEKIKLAYFQQFIVRSLFGWVRKDNHTQRRFKKAFISIAKKNGKSLLSASIQLFTLLFDVEAQARNRECYSIAQSREQAAISYGMAEDNLKILRADFPDIHNTTKITNYEGIKNLTDGSVLKTLSRDKNSMNGKFIHCAIVDEYADSSDSRILQIVTTSMAGVSPLLFIISTAGLNLSAPMHTEEIPYAEAILSGEVEDDSYFCFLAGIDNREEVYQEDAWIKANPLMELPTEAQRIKRIIRDAVKKAEQTRNWGETLTWHFNMWVQADSDSYMTADEWEPNEDDSIDITGREVYIGMDLSRSDDLTAVSFVFPLEKKNNYYVTSHSFLGTVQSVEAKEKMDKVPYKQLIELGYMTPSNLQSGIVNYEQVLDYIDEYVKANRLKVKCLAYDPYNINQFLALLENRRSKYPLVEVAQNYRSLNDPIKEFRLGNINKTIKHEKNLMLTRSIYNSIIKQINDAVMLDKTKNRNKIDPTVSTICAFSEAIHHTWRRKRKRPAFLDVDVS</sequence>
<feature type="domain" description="Terminase large subunit-like ATPase" evidence="1">
    <location>
        <begin position="90"/>
        <end position="265"/>
    </location>
</feature>
<comment type="caution">
    <text evidence="3">The sequence shown here is derived from an EMBL/GenBank/DDBJ whole genome shotgun (WGS) entry which is preliminary data.</text>
</comment>
<protein>
    <submittedName>
        <fullName evidence="3">Terminase large subunit</fullName>
    </submittedName>
</protein>
<reference evidence="3 4" key="1">
    <citation type="submission" date="2018-06" db="EMBL/GenBank/DDBJ databases">
        <authorList>
            <consortium name="GenomeTrakr: Next Generation Sequencing Network for Food Pathogen Tracability"/>
        </authorList>
    </citation>
    <scope>NUCLEOTIDE SEQUENCE [LARGE SCALE GENOMIC DNA]</scope>
    <source>
        <strain evidence="3 4">FDA00008584</strain>
    </source>
</reference>
<dbReference type="Pfam" id="PF03354">
    <property type="entry name" value="TerL_ATPase"/>
    <property type="match status" value="1"/>
</dbReference>